<evidence type="ECO:0000313" key="3">
    <source>
        <dbReference type="WBParaSite" id="HCON_00103090-00001"/>
    </source>
</evidence>
<feature type="signal peptide" evidence="1">
    <location>
        <begin position="1"/>
        <end position="17"/>
    </location>
</feature>
<protein>
    <submittedName>
        <fullName evidence="3">Secreted protein</fullName>
    </submittedName>
</protein>
<feature type="chain" id="PRO_5029753989" evidence="1">
    <location>
        <begin position="18"/>
        <end position="128"/>
    </location>
</feature>
<reference evidence="3" key="1">
    <citation type="submission" date="2020-12" db="UniProtKB">
        <authorList>
            <consortium name="WormBaseParasite"/>
        </authorList>
    </citation>
    <scope>IDENTIFICATION</scope>
    <source>
        <strain evidence="3">MHco3</strain>
    </source>
</reference>
<evidence type="ECO:0000313" key="2">
    <source>
        <dbReference type="Proteomes" id="UP000025227"/>
    </source>
</evidence>
<dbReference type="WBParaSite" id="HCON_00103090-00001">
    <property type="protein sequence ID" value="HCON_00103090-00001"/>
    <property type="gene ID" value="HCON_00103090"/>
</dbReference>
<evidence type="ECO:0000256" key="1">
    <source>
        <dbReference type="SAM" id="SignalP"/>
    </source>
</evidence>
<dbReference type="AlphaFoldDB" id="A0A7I4YJZ0"/>
<keyword evidence="2" id="KW-1185">Reference proteome</keyword>
<proteinExistence type="predicted"/>
<accession>A0A7I4YJZ0</accession>
<dbReference type="OrthoDB" id="5894693at2759"/>
<name>A0A7I4YJZ0_HAECO</name>
<keyword evidence="1" id="KW-0732">Signal</keyword>
<organism evidence="2 3">
    <name type="scientific">Haemonchus contortus</name>
    <name type="common">Barber pole worm</name>
    <dbReference type="NCBI Taxonomy" id="6289"/>
    <lineage>
        <taxon>Eukaryota</taxon>
        <taxon>Metazoa</taxon>
        <taxon>Ecdysozoa</taxon>
        <taxon>Nematoda</taxon>
        <taxon>Chromadorea</taxon>
        <taxon>Rhabditida</taxon>
        <taxon>Rhabditina</taxon>
        <taxon>Rhabditomorpha</taxon>
        <taxon>Strongyloidea</taxon>
        <taxon>Trichostrongylidae</taxon>
        <taxon>Haemonchus</taxon>
    </lineage>
</organism>
<sequence length="128" mass="14740">MNPVILLALLYLPYSVAYECVTAGELEYEKFGDYEDAHKELLKKALKKEFENGDLVVQYQVDRYDEELGATHISFPSVILSRSSKIKRPIYFVLQMSSTNVKRITPEEFIDTLYNCTLPSVPLVRLVE</sequence>
<dbReference type="Proteomes" id="UP000025227">
    <property type="component" value="Unplaced"/>
</dbReference>